<keyword evidence="2" id="KW-1185">Reference proteome</keyword>
<proteinExistence type="predicted"/>
<dbReference type="Proteomes" id="UP000800093">
    <property type="component" value="Unassembled WGS sequence"/>
</dbReference>
<evidence type="ECO:0000313" key="1">
    <source>
        <dbReference type="EMBL" id="KAF2259101.1"/>
    </source>
</evidence>
<gene>
    <name evidence="1" type="ORF">CC78DRAFT_537344</name>
</gene>
<dbReference type="AlphaFoldDB" id="A0A9P4JZ94"/>
<sequence length="77" mass="8686">MQTSYITYTHLYPSSRSPLYYLMESREAQHPTSGFISARIRVVKTSPVYVCLPCPPLSPAITTTIEPAQIAERHFLA</sequence>
<accession>A0A9P4JZ94</accession>
<reference evidence="2" key="1">
    <citation type="journal article" date="2020" name="Stud. Mycol.">
        <title>101 Dothideomycetes genomes: A test case for predicting lifestyles and emergence of pathogens.</title>
        <authorList>
            <person name="Haridas S."/>
            <person name="Albert R."/>
            <person name="Binder M."/>
            <person name="Bloem J."/>
            <person name="LaButti K."/>
            <person name="Salamov A."/>
            <person name="Andreopoulos B."/>
            <person name="Baker S."/>
            <person name="Barry K."/>
            <person name="Bills G."/>
            <person name="Bluhm B."/>
            <person name="Cannon C."/>
            <person name="Castanera R."/>
            <person name="Culley D."/>
            <person name="Daum C."/>
            <person name="Ezra D."/>
            <person name="Gonzalez J."/>
            <person name="Henrissat B."/>
            <person name="Kuo A."/>
            <person name="Liang C."/>
            <person name="Lipzen A."/>
            <person name="Lutzoni F."/>
            <person name="Magnuson J."/>
            <person name="Mondo S."/>
            <person name="Nolan M."/>
            <person name="Ohm R."/>
            <person name="Pangilinan J."/>
            <person name="Park H.-J."/>
            <person name="Ramirez L."/>
            <person name="Alfaro M."/>
            <person name="Sun H."/>
            <person name="Tritt A."/>
            <person name="Yoshinaga Y."/>
            <person name="Zwiers L.-H."/>
            <person name="Turgeon B."/>
            <person name="Goodwin S."/>
            <person name="Spatafora J."/>
            <person name="Crous P."/>
            <person name="Grigoriev I."/>
        </authorList>
    </citation>
    <scope>NUCLEOTIDE SEQUENCE [LARGE SCALE GENOMIC DNA]</scope>
    <source>
        <strain evidence="2">CBS 304.66</strain>
    </source>
</reference>
<protein>
    <submittedName>
        <fullName evidence="1">Uncharacterized protein</fullName>
    </submittedName>
</protein>
<organism evidence="1 2">
    <name type="scientific">Lojkania enalia</name>
    <dbReference type="NCBI Taxonomy" id="147567"/>
    <lineage>
        <taxon>Eukaryota</taxon>
        <taxon>Fungi</taxon>
        <taxon>Dikarya</taxon>
        <taxon>Ascomycota</taxon>
        <taxon>Pezizomycotina</taxon>
        <taxon>Dothideomycetes</taxon>
        <taxon>Pleosporomycetidae</taxon>
        <taxon>Pleosporales</taxon>
        <taxon>Pleosporales incertae sedis</taxon>
        <taxon>Lojkania</taxon>
    </lineage>
</organism>
<comment type="caution">
    <text evidence="1">The sequence shown here is derived from an EMBL/GenBank/DDBJ whole genome shotgun (WGS) entry which is preliminary data.</text>
</comment>
<name>A0A9P4JZ94_9PLEO</name>
<evidence type="ECO:0000313" key="2">
    <source>
        <dbReference type="Proteomes" id="UP000800093"/>
    </source>
</evidence>
<dbReference type="EMBL" id="ML986721">
    <property type="protein sequence ID" value="KAF2259101.1"/>
    <property type="molecule type" value="Genomic_DNA"/>
</dbReference>